<dbReference type="SUPFAM" id="SSF55895">
    <property type="entry name" value="Ribonuclease Rh-like"/>
    <property type="match status" value="2"/>
</dbReference>
<dbReference type="Gene3D" id="3.90.730.10">
    <property type="entry name" value="Ribonuclease T2-like"/>
    <property type="match status" value="2"/>
</dbReference>
<dbReference type="InterPro" id="IPR001568">
    <property type="entry name" value="RNase_T2-like"/>
</dbReference>
<dbReference type="Proteomes" id="UP001341281">
    <property type="component" value="Chromosome 03"/>
</dbReference>
<dbReference type="EMBL" id="CP144747">
    <property type="protein sequence ID" value="WVZ65708.1"/>
    <property type="molecule type" value="Genomic_DNA"/>
</dbReference>
<feature type="non-terminal residue" evidence="4">
    <location>
        <position position="1"/>
    </location>
</feature>
<protein>
    <submittedName>
        <fullName evidence="4">Uncharacterized protein</fullName>
    </submittedName>
</protein>
<dbReference type="Pfam" id="PF00445">
    <property type="entry name" value="Ribonuclease_T2"/>
    <property type="match status" value="2"/>
</dbReference>
<proteinExistence type="inferred from homology"/>
<comment type="similarity">
    <text evidence="1 2">Belongs to the RNase T2 family.</text>
</comment>
<dbReference type="GO" id="GO:0006401">
    <property type="term" value="P:RNA catabolic process"/>
    <property type="evidence" value="ECO:0007669"/>
    <property type="project" value="TreeGrafter"/>
</dbReference>
<name>A0AAQ3T2C8_PASNO</name>
<dbReference type="GO" id="GO:0005576">
    <property type="term" value="C:extracellular region"/>
    <property type="evidence" value="ECO:0007669"/>
    <property type="project" value="TreeGrafter"/>
</dbReference>
<accession>A0AAQ3T2C8</accession>
<reference evidence="4 5" key="1">
    <citation type="submission" date="2024-02" db="EMBL/GenBank/DDBJ databases">
        <title>High-quality chromosome-scale genome assembly of Pensacola bahiagrass (Paspalum notatum Flugge var. saurae).</title>
        <authorList>
            <person name="Vega J.M."/>
            <person name="Podio M."/>
            <person name="Orjuela J."/>
            <person name="Siena L.A."/>
            <person name="Pessino S.C."/>
            <person name="Combes M.C."/>
            <person name="Mariac C."/>
            <person name="Albertini E."/>
            <person name="Pupilli F."/>
            <person name="Ortiz J.P.A."/>
            <person name="Leblanc O."/>
        </authorList>
    </citation>
    <scope>NUCLEOTIDE SEQUENCE [LARGE SCALE GENOMIC DNA]</scope>
    <source>
        <strain evidence="4">R1</strain>
        <tissue evidence="4">Leaf</tissue>
    </source>
</reference>
<keyword evidence="5" id="KW-1185">Reference proteome</keyword>
<evidence type="ECO:0000256" key="2">
    <source>
        <dbReference type="RuleBase" id="RU004328"/>
    </source>
</evidence>
<evidence type="ECO:0000256" key="1">
    <source>
        <dbReference type="ARBA" id="ARBA00007469"/>
    </source>
</evidence>
<dbReference type="GO" id="GO:0003723">
    <property type="term" value="F:RNA binding"/>
    <property type="evidence" value="ECO:0007669"/>
    <property type="project" value="InterPro"/>
</dbReference>
<dbReference type="InterPro" id="IPR036430">
    <property type="entry name" value="RNase_T2-like_sf"/>
</dbReference>
<feature type="region of interest" description="Disordered" evidence="3">
    <location>
        <begin position="122"/>
        <end position="141"/>
    </location>
</feature>
<evidence type="ECO:0000256" key="3">
    <source>
        <dbReference type="SAM" id="MobiDB-lite"/>
    </source>
</evidence>
<dbReference type="PANTHER" id="PTHR11240:SF47">
    <property type="entry name" value="OS09G0537700 PROTEIN"/>
    <property type="match status" value="1"/>
</dbReference>
<organism evidence="4 5">
    <name type="scientific">Paspalum notatum var. saurae</name>
    <dbReference type="NCBI Taxonomy" id="547442"/>
    <lineage>
        <taxon>Eukaryota</taxon>
        <taxon>Viridiplantae</taxon>
        <taxon>Streptophyta</taxon>
        <taxon>Embryophyta</taxon>
        <taxon>Tracheophyta</taxon>
        <taxon>Spermatophyta</taxon>
        <taxon>Magnoliopsida</taxon>
        <taxon>Liliopsida</taxon>
        <taxon>Poales</taxon>
        <taxon>Poaceae</taxon>
        <taxon>PACMAD clade</taxon>
        <taxon>Panicoideae</taxon>
        <taxon>Andropogonodae</taxon>
        <taxon>Paspaleae</taxon>
        <taxon>Paspalinae</taxon>
        <taxon>Paspalum</taxon>
    </lineage>
</organism>
<dbReference type="AlphaFoldDB" id="A0AAQ3T2C8"/>
<dbReference type="PANTHER" id="PTHR11240">
    <property type="entry name" value="RIBONUCLEASE T2"/>
    <property type="match status" value="1"/>
</dbReference>
<sequence length="356" mass="37911">MQYWSNIKCHGNNGRSSWKNAWKNAGKCSGLEEEDYFETALRLNPLVRLQAGGIQPDFGLYSVKVIKRVFQTAIKAAPAIDPTVVCPFAPPVAAAAPSQATTASACGNGKSDSDAAIKVDETESYGGTGGTTQMADTDSYGDTGASGGQAELLITCISNVLHRSPARELVEDRKSAWNSYGVCSGLKQLDYFKAALNLRKQADVLGALAAQGINPDYKLYNTEKIKWAGRAFGKKQLYQVYLCVDTDAKTFIECPKMPKLSCPDAVVFHPFYTWMLNATAAVAADTKILLPTQTALNESIAGGSIPSSAAPCVRPAAGRRAAGAGGIQYSRIRDHPDEVLCCQTAARAESTAPVAL</sequence>
<evidence type="ECO:0000313" key="4">
    <source>
        <dbReference type="EMBL" id="WVZ65708.1"/>
    </source>
</evidence>
<dbReference type="GO" id="GO:0033897">
    <property type="term" value="F:ribonuclease T2 activity"/>
    <property type="evidence" value="ECO:0007669"/>
    <property type="project" value="InterPro"/>
</dbReference>
<gene>
    <name evidence="4" type="ORF">U9M48_015027</name>
</gene>
<evidence type="ECO:0000313" key="5">
    <source>
        <dbReference type="Proteomes" id="UP001341281"/>
    </source>
</evidence>